<dbReference type="PANTHER" id="PTHR21708:SF26">
    <property type="entry name" value="2-DEHYDROPANTOATE 2-REDUCTASE"/>
    <property type="match status" value="1"/>
</dbReference>
<dbReference type="InterPro" id="IPR051402">
    <property type="entry name" value="KPR-Related"/>
</dbReference>
<dbReference type="GO" id="GO:0005737">
    <property type="term" value="C:cytoplasm"/>
    <property type="evidence" value="ECO:0007669"/>
    <property type="project" value="TreeGrafter"/>
</dbReference>
<dbReference type="EMBL" id="CAFBQP010000038">
    <property type="protein sequence ID" value="CAB5062418.1"/>
    <property type="molecule type" value="Genomic_DNA"/>
</dbReference>
<dbReference type="Pfam" id="PF02558">
    <property type="entry name" value="ApbA"/>
    <property type="match status" value="1"/>
</dbReference>
<dbReference type="InterPro" id="IPR013752">
    <property type="entry name" value="KPA_reductase"/>
</dbReference>
<accession>A0A6J6U4B0</accession>
<feature type="domain" description="Ketopantoate reductase C-terminal" evidence="2">
    <location>
        <begin position="179"/>
        <end position="300"/>
    </location>
</feature>
<dbReference type="Pfam" id="PF08546">
    <property type="entry name" value="ApbA_C"/>
    <property type="match status" value="1"/>
</dbReference>
<dbReference type="Gene3D" id="1.10.1040.10">
    <property type="entry name" value="N-(1-d-carboxylethyl)-l-norvaline Dehydrogenase, domain 2"/>
    <property type="match status" value="1"/>
</dbReference>
<evidence type="ECO:0000259" key="1">
    <source>
        <dbReference type="Pfam" id="PF02558"/>
    </source>
</evidence>
<dbReference type="SUPFAM" id="SSF51735">
    <property type="entry name" value="NAD(P)-binding Rossmann-fold domains"/>
    <property type="match status" value="1"/>
</dbReference>
<gene>
    <name evidence="3" type="ORF">UFOPK2806_01203</name>
    <name evidence="4" type="ORF">UFOPK3417_00360</name>
    <name evidence="5" type="ORF">UFOPK4306_01153</name>
</gene>
<proteinExistence type="predicted"/>
<dbReference type="InterPro" id="IPR013332">
    <property type="entry name" value="KPR_N"/>
</dbReference>
<dbReference type="EMBL" id="CAFBLR010000019">
    <property type="protein sequence ID" value="CAB4863585.1"/>
    <property type="molecule type" value="Genomic_DNA"/>
</dbReference>
<sequence length="324" mass="34761">MRFIVYGTGAVGGPIAAKLVQNGHDVVAVARGEHATAMARDGLVLETPTGAVHVRLPVVTDPGDIVFGVGDVVVISVKSQDLPPVLERLARTMPWGTPVVCAQNAVCNEPSALRLFPNVYGMNVMLIGTHLKPGVVQVYTSPLNGILDIGRYPNGVDDTSRAICAALKHSGFESAARPDIMRWKYGKLLMNLNNAIEVAVGPGFGYSEAYRRVRAEGEACLSAAGIEYVGRDEDVAHRGDKLRFHLIEGQDRGGGSTWQSFLRNRGSAETDYLNGEIVLLGRLRGIPTPANAFLQRLMHRMLVDGPAPGSMSHDELVAAMDADQ</sequence>
<protein>
    <submittedName>
        <fullName evidence="3">Unannotated protein</fullName>
    </submittedName>
</protein>
<organism evidence="3">
    <name type="scientific">freshwater metagenome</name>
    <dbReference type="NCBI Taxonomy" id="449393"/>
    <lineage>
        <taxon>unclassified sequences</taxon>
        <taxon>metagenomes</taxon>
        <taxon>ecological metagenomes</taxon>
    </lineage>
</organism>
<dbReference type="PANTHER" id="PTHR21708">
    <property type="entry name" value="PROBABLE 2-DEHYDROPANTOATE 2-REDUCTASE"/>
    <property type="match status" value="1"/>
</dbReference>
<dbReference type="AlphaFoldDB" id="A0A6J6U4B0"/>
<evidence type="ECO:0000313" key="3">
    <source>
        <dbReference type="EMBL" id="CAB4754195.1"/>
    </source>
</evidence>
<dbReference type="EMBL" id="CAEZYY010000013">
    <property type="protein sequence ID" value="CAB4754195.1"/>
    <property type="molecule type" value="Genomic_DNA"/>
</dbReference>
<name>A0A6J6U4B0_9ZZZZ</name>
<evidence type="ECO:0000313" key="5">
    <source>
        <dbReference type="EMBL" id="CAB5062418.1"/>
    </source>
</evidence>
<evidence type="ECO:0000259" key="2">
    <source>
        <dbReference type="Pfam" id="PF08546"/>
    </source>
</evidence>
<dbReference type="InterPro" id="IPR013328">
    <property type="entry name" value="6PGD_dom2"/>
</dbReference>
<evidence type="ECO:0000313" key="4">
    <source>
        <dbReference type="EMBL" id="CAB4863585.1"/>
    </source>
</evidence>
<reference evidence="3" key="1">
    <citation type="submission" date="2020-05" db="EMBL/GenBank/DDBJ databases">
        <authorList>
            <person name="Chiriac C."/>
            <person name="Salcher M."/>
            <person name="Ghai R."/>
            <person name="Kavagutti S V."/>
        </authorList>
    </citation>
    <scope>NUCLEOTIDE SEQUENCE</scope>
</reference>
<dbReference type="InterPro" id="IPR036291">
    <property type="entry name" value="NAD(P)-bd_dom_sf"/>
</dbReference>
<dbReference type="SUPFAM" id="SSF48179">
    <property type="entry name" value="6-phosphogluconate dehydrogenase C-terminal domain-like"/>
    <property type="match status" value="1"/>
</dbReference>
<dbReference type="Gene3D" id="3.40.50.720">
    <property type="entry name" value="NAD(P)-binding Rossmann-like Domain"/>
    <property type="match status" value="1"/>
</dbReference>
<dbReference type="InterPro" id="IPR008927">
    <property type="entry name" value="6-PGluconate_DH-like_C_sf"/>
</dbReference>
<feature type="domain" description="Ketopantoate reductase N-terminal" evidence="1">
    <location>
        <begin position="4"/>
        <end position="152"/>
    </location>
</feature>